<keyword evidence="1" id="KW-0238">DNA-binding</keyword>
<dbReference type="InterPro" id="IPR009071">
    <property type="entry name" value="HMG_box_dom"/>
</dbReference>
<proteinExistence type="predicted"/>
<reference evidence="4" key="1">
    <citation type="submission" date="2021-02" db="EMBL/GenBank/DDBJ databases">
        <authorList>
            <person name="Nieuwenhuis M."/>
            <person name="Van De Peppel L.J.J."/>
        </authorList>
    </citation>
    <scope>NUCLEOTIDE SEQUENCE</scope>
    <source>
        <strain evidence="4">D49</strain>
    </source>
</reference>
<dbReference type="Pfam" id="PF00505">
    <property type="entry name" value="HMG_box"/>
    <property type="match status" value="1"/>
</dbReference>
<dbReference type="SUPFAM" id="SSF47095">
    <property type="entry name" value="HMG-box"/>
    <property type="match status" value="1"/>
</dbReference>
<gene>
    <name evidence="4" type="ORF">H0H81_006621</name>
</gene>
<comment type="caution">
    <text evidence="4">The sequence shown here is derived from an EMBL/GenBank/DDBJ whole genome shotgun (WGS) entry which is preliminary data.</text>
</comment>
<dbReference type="GO" id="GO:0003677">
    <property type="term" value="F:DNA binding"/>
    <property type="evidence" value="ECO:0007669"/>
    <property type="project" value="UniProtKB-UniRule"/>
</dbReference>
<keyword evidence="5" id="KW-1185">Reference proteome</keyword>
<evidence type="ECO:0000313" key="4">
    <source>
        <dbReference type="EMBL" id="KAG5652006.1"/>
    </source>
</evidence>
<evidence type="ECO:0000256" key="1">
    <source>
        <dbReference type="PROSITE-ProRule" id="PRU00267"/>
    </source>
</evidence>
<evidence type="ECO:0000259" key="3">
    <source>
        <dbReference type="PROSITE" id="PS50118"/>
    </source>
</evidence>
<feature type="DNA-binding region" description="HMG box" evidence="1">
    <location>
        <begin position="1"/>
        <end position="63"/>
    </location>
</feature>
<accession>A0A9P7KLX2</accession>
<reference evidence="4" key="2">
    <citation type="submission" date="2021-10" db="EMBL/GenBank/DDBJ databases">
        <title>Phylogenomics reveals ancestral predisposition of the termite-cultivated fungus Termitomyces towards a domesticated lifestyle.</title>
        <authorList>
            <person name="Auxier B."/>
            <person name="Grum-Grzhimaylo A."/>
            <person name="Cardenas M.E."/>
            <person name="Lodge J.D."/>
            <person name="Laessoe T."/>
            <person name="Pedersen O."/>
            <person name="Smith M.E."/>
            <person name="Kuyper T.W."/>
            <person name="Franco-Molano E.A."/>
            <person name="Baroni T.J."/>
            <person name="Aanen D.K."/>
        </authorList>
    </citation>
    <scope>NUCLEOTIDE SEQUENCE</scope>
    <source>
        <strain evidence="4">D49</strain>
    </source>
</reference>
<feature type="region of interest" description="Disordered" evidence="2">
    <location>
        <begin position="273"/>
        <end position="312"/>
    </location>
</feature>
<organism evidence="4 5">
    <name type="scientific">Sphagnurus paluster</name>
    <dbReference type="NCBI Taxonomy" id="117069"/>
    <lineage>
        <taxon>Eukaryota</taxon>
        <taxon>Fungi</taxon>
        <taxon>Dikarya</taxon>
        <taxon>Basidiomycota</taxon>
        <taxon>Agaricomycotina</taxon>
        <taxon>Agaricomycetes</taxon>
        <taxon>Agaricomycetidae</taxon>
        <taxon>Agaricales</taxon>
        <taxon>Tricholomatineae</taxon>
        <taxon>Lyophyllaceae</taxon>
        <taxon>Sphagnurus</taxon>
    </lineage>
</organism>
<dbReference type="GO" id="GO:0005634">
    <property type="term" value="C:nucleus"/>
    <property type="evidence" value="ECO:0007669"/>
    <property type="project" value="UniProtKB-UniRule"/>
</dbReference>
<dbReference type="CDD" id="cd01389">
    <property type="entry name" value="HMG-box_ROX1-like"/>
    <property type="match status" value="1"/>
</dbReference>
<sequence length="326" mass="36864">MLFRSDFWAREKLKEVPIERDHRDISRIAGHCWHNLPEAERSHYRRLAAQRKELQNLENPGYRYAPSVRRDRRVKPKIRKGAEEEERCRKLASFVIQGLSHADLREAIKATEKRPVEAATFTPSHEPSLTPRLKSRDIASGSAIPVDEVLQVKQESPVIPPLQLFQYPLSTNGCLTPIREDSQCASPAKEEDSESAFMRYSDLRPPGYDALDLPFSHNLSGNPRDIGHDSYLWPDSSESGKAGPSSIKSYPNNALDLDFTLDFPHHSLHASTDMDTLLRRPSTPTPDQPQVTYGGMPSNPAPSIDTLSSSSTHDSEILNQYFDFDY</sequence>
<name>A0A9P7KLX2_9AGAR</name>
<dbReference type="InterPro" id="IPR036910">
    <property type="entry name" value="HMG_box_dom_sf"/>
</dbReference>
<evidence type="ECO:0000256" key="2">
    <source>
        <dbReference type="SAM" id="MobiDB-lite"/>
    </source>
</evidence>
<dbReference type="EMBL" id="JABCKI010000172">
    <property type="protein sequence ID" value="KAG5652006.1"/>
    <property type="molecule type" value="Genomic_DNA"/>
</dbReference>
<dbReference type="OrthoDB" id="6247875at2759"/>
<keyword evidence="1" id="KW-0539">Nucleus</keyword>
<feature type="domain" description="HMG box" evidence="3">
    <location>
        <begin position="1"/>
        <end position="63"/>
    </location>
</feature>
<dbReference type="PROSITE" id="PS50118">
    <property type="entry name" value="HMG_BOX_2"/>
    <property type="match status" value="1"/>
</dbReference>
<dbReference type="AlphaFoldDB" id="A0A9P7KLX2"/>
<protein>
    <recommendedName>
        <fullName evidence="3">HMG box domain-containing protein</fullName>
    </recommendedName>
</protein>
<dbReference type="Proteomes" id="UP000717328">
    <property type="component" value="Unassembled WGS sequence"/>
</dbReference>
<evidence type="ECO:0000313" key="5">
    <source>
        <dbReference type="Proteomes" id="UP000717328"/>
    </source>
</evidence>
<dbReference type="Gene3D" id="1.10.30.10">
    <property type="entry name" value="High mobility group box domain"/>
    <property type="match status" value="1"/>
</dbReference>